<evidence type="ECO:0000256" key="1">
    <source>
        <dbReference type="ARBA" id="ARBA00022801"/>
    </source>
</evidence>
<gene>
    <name evidence="5" type="ORF">ACFFQA_17795</name>
</gene>
<dbReference type="EMBL" id="JBHLZU010000015">
    <property type="protein sequence ID" value="MFB9905791.1"/>
    <property type="molecule type" value="Genomic_DNA"/>
</dbReference>
<protein>
    <submittedName>
        <fullName evidence="5">Alpha/beta hydrolase family protein</fullName>
    </submittedName>
</protein>
<dbReference type="Proteomes" id="UP001589693">
    <property type="component" value="Unassembled WGS sequence"/>
</dbReference>
<feature type="signal peptide" evidence="4">
    <location>
        <begin position="1"/>
        <end position="30"/>
    </location>
</feature>
<evidence type="ECO:0000256" key="2">
    <source>
        <dbReference type="ARBA" id="ARBA00022963"/>
    </source>
</evidence>
<evidence type="ECO:0000313" key="5">
    <source>
        <dbReference type="EMBL" id="MFB9905791.1"/>
    </source>
</evidence>
<organism evidence="5 6">
    <name type="scientific">Allokutzneria oryzae</name>
    <dbReference type="NCBI Taxonomy" id="1378989"/>
    <lineage>
        <taxon>Bacteria</taxon>
        <taxon>Bacillati</taxon>
        <taxon>Actinomycetota</taxon>
        <taxon>Actinomycetes</taxon>
        <taxon>Pseudonocardiales</taxon>
        <taxon>Pseudonocardiaceae</taxon>
        <taxon>Allokutzneria</taxon>
    </lineage>
</organism>
<dbReference type="Pfam" id="PF03403">
    <property type="entry name" value="PAF-AH_p_II"/>
    <property type="match status" value="1"/>
</dbReference>
<dbReference type="Gene3D" id="3.40.50.1820">
    <property type="entry name" value="alpha/beta hydrolase"/>
    <property type="match status" value="1"/>
</dbReference>
<comment type="caution">
    <text evidence="5">The sequence shown here is derived from an EMBL/GenBank/DDBJ whole genome shotgun (WGS) entry which is preliminary data.</text>
</comment>
<keyword evidence="3" id="KW-0443">Lipid metabolism</keyword>
<evidence type="ECO:0000256" key="4">
    <source>
        <dbReference type="SAM" id="SignalP"/>
    </source>
</evidence>
<evidence type="ECO:0000313" key="6">
    <source>
        <dbReference type="Proteomes" id="UP001589693"/>
    </source>
</evidence>
<dbReference type="RefSeq" id="WP_377853145.1">
    <property type="nucleotide sequence ID" value="NZ_JBHLZU010000015.1"/>
</dbReference>
<keyword evidence="1 5" id="KW-0378">Hydrolase</keyword>
<evidence type="ECO:0000256" key="3">
    <source>
        <dbReference type="ARBA" id="ARBA00023098"/>
    </source>
</evidence>
<dbReference type="SUPFAM" id="SSF53474">
    <property type="entry name" value="alpha/beta-Hydrolases"/>
    <property type="match status" value="1"/>
</dbReference>
<keyword evidence="2" id="KW-0442">Lipid degradation</keyword>
<accession>A0ABV6A1G9</accession>
<name>A0ABV6A1G9_9PSEU</name>
<proteinExistence type="predicted"/>
<dbReference type="InterPro" id="IPR029058">
    <property type="entry name" value="AB_hydrolase_fold"/>
</dbReference>
<feature type="chain" id="PRO_5046515748" evidence="4">
    <location>
        <begin position="31"/>
        <end position="424"/>
    </location>
</feature>
<sequence>MLSFRRRPRVLATVGMALAAVLAFTPAAPAVPRAKATFQLPAPTGRQHVGVTDLHLVDAGRADPWKPERRRELMVSVWYPARDDHRFPRAPWITPGLAAVQDEFGAALGIPKGSVDWTAVRTHARLGAPAAHGRRQVVLYTPGLGFPRSAQTAIVEDLASRGYVVVTMDHTYETNVEFPGGRVEVPVHLEIVPEQMKKALDVRVADTRFVLDSLTRLAAGANPDAESHPLPSGLGSALDLRRLGVFGHSYGGFTGGEAMVHDRRIAAGVNLDGSMAYGFGELMGQPYLPGEVAKRGLDRPFLLMGSEAVDPVTGKLVRHTHLDQRDRSWPQFWANQRGWKRDLLLGHSGHVGYTDYQVVLRQLATPLNIPEEVVKRLVGTIDANRSVAAQRAYVAGFFDLHLRNRDTGLFTGPSPLHPDITFIP</sequence>
<keyword evidence="6" id="KW-1185">Reference proteome</keyword>
<dbReference type="PANTHER" id="PTHR10272">
    <property type="entry name" value="PLATELET-ACTIVATING FACTOR ACETYLHYDROLASE"/>
    <property type="match status" value="1"/>
</dbReference>
<keyword evidence="4" id="KW-0732">Signal</keyword>
<dbReference type="GO" id="GO:0016787">
    <property type="term" value="F:hydrolase activity"/>
    <property type="evidence" value="ECO:0007669"/>
    <property type="project" value="UniProtKB-KW"/>
</dbReference>
<dbReference type="PANTHER" id="PTHR10272:SF0">
    <property type="entry name" value="PLATELET-ACTIVATING FACTOR ACETYLHYDROLASE"/>
    <property type="match status" value="1"/>
</dbReference>
<reference evidence="5 6" key="1">
    <citation type="submission" date="2024-09" db="EMBL/GenBank/DDBJ databases">
        <authorList>
            <person name="Sun Q."/>
            <person name="Mori K."/>
        </authorList>
    </citation>
    <scope>NUCLEOTIDE SEQUENCE [LARGE SCALE GENOMIC DNA]</scope>
    <source>
        <strain evidence="5 6">TBRC 7907</strain>
    </source>
</reference>